<dbReference type="AlphaFoldDB" id="A0A2A2K6M7"/>
<evidence type="ECO:0000313" key="2">
    <source>
        <dbReference type="EMBL" id="PAV69542.1"/>
    </source>
</evidence>
<proteinExistence type="predicted"/>
<dbReference type="EMBL" id="LIAE01009493">
    <property type="protein sequence ID" value="PAV69542.1"/>
    <property type="molecule type" value="Genomic_DNA"/>
</dbReference>
<keyword evidence="3" id="KW-1185">Reference proteome</keyword>
<dbReference type="Proteomes" id="UP000218231">
    <property type="component" value="Unassembled WGS sequence"/>
</dbReference>
<accession>A0A2A2K6M7</accession>
<organism evidence="2 3">
    <name type="scientific">Diploscapter pachys</name>
    <dbReference type="NCBI Taxonomy" id="2018661"/>
    <lineage>
        <taxon>Eukaryota</taxon>
        <taxon>Metazoa</taxon>
        <taxon>Ecdysozoa</taxon>
        <taxon>Nematoda</taxon>
        <taxon>Chromadorea</taxon>
        <taxon>Rhabditida</taxon>
        <taxon>Rhabditina</taxon>
        <taxon>Rhabditomorpha</taxon>
        <taxon>Rhabditoidea</taxon>
        <taxon>Rhabditidae</taxon>
        <taxon>Diploscapter</taxon>
    </lineage>
</organism>
<name>A0A2A2K6M7_9BILA</name>
<feature type="compositionally biased region" description="Basic and acidic residues" evidence="1">
    <location>
        <begin position="13"/>
        <end position="27"/>
    </location>
</feature>
<evidence type="ECO:0000256" key="1">
    <source>
        <dbReference type="SAM" id="MobiDB-lite"/>
    </source>
</evidence>
<gene>
    <name evidence="2" type="ORF">WR25_06088</name>
</gene>
<protein>
    <submittedName>
        <fullName evidence="2">Uncharacterized protein</fullName>
    </submittedName>
</protein>
<reference evidence="2 3" key="1">
    <citation type="journal article" date="2017" name="Curr. Biol.">
        <title>Genome architecture and evolution of a unichromosomal asexual nematode.</title>
        <authorList>
            <person name="Fradin H."/>
            <person name="Zegar C."/>
            <person name="Gutwein M."/>
            <person name="Lucas J."/>
            <person name="Kovtun M."/>
            <person name="Corcoran D."/>
            <person name="Baugh L.R."/>
            <person name="Kiontke K."/>
            <person name="Gunsalus K."/>
            <person name="Fitch D.H."/>
            <person name="Piano F."/>
        </authorList>
    </citation>
    <scope>NUCLEOTIDE SEQUENCE [LARGE SCALE GENOMIC DNA]</scope>
    <source>
        <strain evidence="2">PF1309</strain>
    </source>
</reference>
<sequence length="173" mass="18187">MPQVDSAAGCNSRLHEGDQRTAAGDDVHLTRRRTHAAIKDAPALQSQPPACDPFSPSASGFGGLAPLGGAATGRTRHGGRVVQCADGRKALARQMKTQQDKAAYAAGVIRTFLDETCGPYDWDDFTSCSLRDPLVDSIRLRASGVDLPVDADGQRELLALADEADRIATGNGS</sequence>
<evidence type="ECO:0000313" key="3">
    <source>
        <dbReference type="Proteomes" id="UP000218231"/>
    </source>
</evidence>
<comment type="caution">
    <text evidence="2">The sequence shown here is derived from an EMBL/GenBank/DDBJ whole genome shotgun (WGS) entry which is preliminary data.</text>
</comment>
<feature type="region of interest" description="Disordered" evidence="1">
    <location>
        <begin position="1"/>
        <end position="27"/>
    </location>
</feature>